<feature type="region of interest" description="Disordered" evidence="1">
    <location>
        <begin position="1"/>
        <end position="32"/>
    </location>
</feature>
<reference evidence="2" key="1">
    <citation type="submission" date="2021-01" db="UniProtKB">
        <authorList>
            <consortium name="EnsemblMetazoa"/>
        </authorList>
    </citation>
    <scope>IDENTIFICATION</scope>
</reference>
<keyword evidence="3" id="KW-1185">Reference proteome</keyword>
<dbReference type="RefSeq" id="XP_022671051.1">
    <property type="nucleotide sequence ID" value="XM_022815316.1"/>
</dbReference>
<name>A0A7M7MER1_VARDE</name>
<sequence>MFADAQRVKGPRTAIGRCKRRQGSRGPASLECGIEHIRSHTQIVNDKRGGAKTLQATRDLLGTPARCKHTSTVRSYRGTPSQDRLLAKQGGKPDRQPDAAGEPQPRDRHGYNNSATYRQTSRYGYRAQTWKPKVAITTNVTKAS</sequence>
<evidence type="ECO:0000313" key="2">
    <source>
        <dbReference type="EnsemblMetazoa" id="XP_022671051"/>
    </source>
</evidence>
<feature type="compositionally biased region" description="Polar residues" evidence="1">
    <location>
        <begin position="72"/>
        <end position="82"/>
    </location>
</feature>
<dbReference type="Proteomes" id="UP000594260">
    <property type="component" value="Unplaced"/>
</dbReference>
<evidence type="ECO:0000256" key="1">
    <source>
        <dbReference type="SAM" id="MobiDB-lite"/>
    </source>
</evidence>
<feature type="region of interest" description="Disordered" evidence="1">
    <location>
        <begin position="62"/>
        <end position="127"/>
    </location>
</feature>
<dbReference type="KEGG" id="vde:111254450"/>
<feature type="compositionally biased region" description="Polar residues" evidence="1">
    <location>
        <begin position="111"/>
        <end position="122"/>
    </location>
</feature>
<dbReference type="AlphaFoldDB" id="A0A7M7MER1"/>
<accession>A0A7M7MER1</accession>
<dbReference type="InParanoid" id="A0A7M7MER1"/>
<dbReference type="EnsemblMetazoa" id="XM_022815316">
    <property type="protein sequence ID" value="XP_022671051"/>
    <property type="gene ID" value="LOC111254450"/>
</dbReference>
<dbReference type="GeneID" id="111254450"/>
<proteinExistence type="predicted"/>
<organism evidence="2 3">
    <name type="scientific">Varroa destructor</name>
    <name type="common">Honeybee mite</name>
    <dbReference type="NCBI Taxonomy" id="109461"/>
    <lineage>
        <taxon>Eukaryota</taxon>
        <taxon>Metazoa</taxon>
        <taxon>Ecdysozoa</taxon>
        <taxon>Arthropoda</taxon>
        <taxon>Chelicerata</taxon>
        <taxon>Arachnida</taxon>
        <taxon>Acari</taxon>
        <taxon>Parasitiformes</taxon>
        <taxon>Mesostigmata</taxon>
        <taxon>Gamasina</taxon>
        <taxon>Dermanyssoidea</taxon>
        <taxon>Varroidae</taxon>
        <taxon>Varroa</taxon>
    </lineage>
</organism>
<evidence type="ECO:0000313" key="3">
    <source>
        <dbReference type="Proteomes" id="UP000594260"/>
    </source>
</evidence>
<protein>
    <submittedName>
        <fullName evidence="2">Uncharacterized protein</fullName>
    </submittedName>
</protein>